<protein>
    <submittedName>
        <fullName evidence="1">Uncharacterized protein</fullName>
    </submittedName>
</protein>
<reference evidence="1 2" key="1">
    <citation type="submission" date="2022-05" db="EMBL/GenBank/DDBJ databases">
        <authorList>
            <consortium name="Genoscope - CEA"/>
            <person name="William W."/>
        </authorList>
    </citation>
    <scope>NUCLEOTIDE SEQUENCE [LARGE SCALE GENOMIC DNA]</scope>
</reference>
<dbReference type="Proteomes" id="UP001159405">
    <property type="component" value="Unassembled WGS sequence"/>
</dbReference>
<dbReference type="PANTHER" id="PTHR47018:SF1">
    <property type="entry name" value="TESMIN_TSO1-LIKE CXC DOMAIN-CONTAINING PROTEIN"/>
    <property type="match status" value="1"/>
</dbReference>
<accession>A0ABN8Q1U6</accession>
<sequence length="172" mass="19332">MIRHAMNVIKLSVDHLNPGQVPVIAVDQPLYAVAKNQWRWASHYGEDKFVVVFGGLHIEMAFLKVLGDWLEGSGWTVVLSDANVATPGTANSFLKATNVTRLEGAHQVTACSLFILLKRAYQRYVDGMGNGALSFDEWCNHQRRKVPQFQYWHTALQLELLLLVFLKVAPPC</sequence>
<evidence type="ECO:0000313" key="1">
    <source>
        <dbReference type="EMBL" id="CAH3155424.1"/>
    </source>
</evidence>
<proteinExistence type="predicted"/>
<keyword evidence="2" id="KW-1185">Reference proteome</keyword>
<dbReference type="PANTHER" id="PTHR47018">
    <property type="entry name" value="CXC DOMAIN-CONTAINING PROTEIN-RELATED"/>
    <property type="match status" value="1"/>
</dbReference>
<gene>
    <name evidence="1" type="ORF">PLOB_00001544</name>
</gene>
<comment type="caution">
    <text evidence="1">The sequence shown here is derived from an EMBL/GenBank/DDBJ whole genome shotgun (WGS) entry which is preliminary data.</text>
</comment>
<dbReference type="EMBL" id="CALNXK010000101">
    <property type="protein sequence ID" value="CAH3155424.1"/>
    <property type="molecule type" value="Genomic_DNA"/>
</dbReference>
<organism evidence="1 2">
    <name type="scientific">Porites lobata</name>
    <dbReference type="NCBI Taxonomy" id="104759"/>
    <lineage>
        <taxon>Eukaryota</taxon>
        <taxon>Metazoa</taxon>
        <taxon>Cnidaria</taxon>
        <taxon>Anthozoa</taxon>
        <taxon>Hexacorallia</taxon>
        <taxon>Scleractinia</taxon>
        <taxon>Fungiina</taxon>
        <taxon>Poritidae</taxon>
        <taxon>Porites</taxon>
    </lineage>
</organism>
<name>A0ABN8Q1U6_9CNID</name>
<evidence type="ECO:0000313" key="2">
    <source>
        <dbReference type="Proteomes" id="UP001159405"/>
    </source>
</evidence>